<dbReference type="InterPro" id="IPR047170">
    <property type="entry name" value="PTN12/18/22"/>
</dbReference>
<dbReference type="PANTHER" id="PTHR45983">
    <property type="entry name" value="TYROSINE PHOSPHATSE N18, PUTATIVE-RELATED"/>
    <property type="match status" value="1"/>
</dbReference>
<feature type="region of interest" description="Disordered" evidence="8">
    <location>
        <begin position="424"/>
        <end position="473"/>
    </location>
</feature>
<keyword evidence="4" id="KW-0597">Phosphoprotein</keyword>
<dbReference type="GO" id="GO:0005634">
    <property type="term" value="C:nucleus"/>
    <property type="evidence" value="ECO:0007669"/>
    <property type="project" value="TreeGrafter"/>
</dbReference>
<dbReference type="InterPro" id="IPR016130">
    <property type="entry name" value="Tyr_Pase_AS"/>
</dbReference>
<dbReference type="InterPro" id="IPR000387">
    <property type="entry name" value="Tyr_Pase_dom"/>
</dbReference>
<evidence type="ECO:0000256" key="8">
    <source>
        <dbReference type="SAM" id="MobiDB-lite"/>
    </source>
</evidence>
<gene>
    <name evidence="11" type="ORF">AALO_G00051810</name>
</gene>
<feature type="compositionally biased region" description="Basic and acidic residues" evidence="8">
    <location>
        <begin position="510"/>
        <end position="523"/>
    </location>
</feature>
<evidence type="ECO:0000256" key="3">
    <source>
        <dbReference type="ARBA" id="ARBA00022490"/>
    </source>
</evidence>
<accession>A0AAV6H7S3</accession>
<dbReference type="GO" id="GO:0005737">
    <property type="term" value="C:cytoplasm"/>
    <property type="evidence" value="ECO:0007669"/>
    <property type="project" value="UniProtKB-SubCell"/>
</dbReference>
<feature type="region of interest" description="Disordered" evidence="8">
    <location>
        <begin position="362"/>
        <end position="390"/>
    </location>
</feature>
<dbReference type="EMBL" id="JADWDJ010000004">
    <property type="protein sequence ID" value="KAG5282061.1"/>
    <property type="molecule type" value="Genomic_DNA"/>
</dbReference>
<keyword evidence="3" id="KW-0963">Cytoplasm</keyword>
<evidence type="ECO:0000256" key="4">
    <source>
        <dbReference type="ARBA" id="ARBA00022553"/>
    </source>
</evidence>
<dbReference type="PROSITE" id="PS50056">
    <property type="entry name" value="TYR_PHOSPHATASE_2"/>
    <property type="match status" value="1"/>
</dbReference>
<dbReference type="PANTHER" id="PTHR45983:SF4">
    <property type="entry name" value="TYROSINE-PROTEIN PHOSPHATASE NON-RECEPTOR TYPE 18"/>
    <property type="match status" value="1"/>
</dbReference>
<protein>
    <recommendedName>
        <fullName evidence="2">protein-tyrosine-phosphatase</fullName>
        <ecNumber evidence="2">3.1.3.48</ecNumber>
    </recommendedName>
</protein>
<evidence type="ECO:0000313" key="12">
    <source>
        <dbReference type="Proteomes" id="UP000823561"/>
    </source>
</evidence>
<evidence type="ECO:0000256" key="5">
    <source>
        <dbReference type="ARBA" id="ARBA00022801"/>
    </source>
</evidence>
<evidence type="ECO:0000313" key="11">
    <source>
        <dbReference type="EMBL" id="KAG5282061.1"/>
    </source>
</evidence>
<evidence type="ECO:0000256" key="6">
    <source>
        <dbReference type="ARBA" id="ARBA00022912"/>
    </source>
</evidence>
<evidence type="ECO:0000256" key="1">
    <source>
        <dbReference type="ARBA" id="ARBA00004496"/>
    </source>
</evidence>
<dbReference type="InterPro" id="IPR003595">
    <property type="entry name" value="Tyr_Pase_cat"/>
</dbReference>
<comment type="subcellular location">
    <subcellularLocation>
        <location evidence="1">Cytoplasm</location>
    </subcellularLocation>
</comment>
<dbReference type="FunFam" id="3.90.190.10:FF:000045">
    <property type="entry name" value="Tyrosine-protein phosphatase non-receptor type 12"/>
    <property type="match status" value="1"/>
</dbReference>
<dbReference type="SMART" id="SM00194">
    <property type="entry name" value="PTPc"/>
    <property type="match status" value="1"/>
</dbReference>
<comment type="similarity">
    <text evidence="7">Belongs to the protein-tyrosine phosphatase family. Non-receptor class 4 subfamily.</text>
</comment>
<dbReference type="Gene3D" id="3.90.190.10">
    <property type="entry name" value="Protein tyrosine phosphatase superfamily"/>
    <property type="match status" value="1"/>
</dbReference>
<dbReference type="Pfam" id="PF00102">
    <property type="entry name" value="Y_phosphatase"/>
    <property type="match status" value="1"/>
</dbReference>
<name>A0AAV6H7S3_9TELE</name>
<reference evidence="11" key="1">
    <citation type="submission" date="2020-10" db="EMBL/GenBank/DDBJ databases">
        <title>Chromosome-scale genome assembly of the Allis shad, Alosa alosa.</title>
        <authorList>
            <person name="Margot Z."/>
            <person name="Christophe K."/>
            <person name="Cabau C."/>
            <person name="Louis A."/>
            <person name="Berthelot C."/>
            <person name="Parey E."/>
            <person name="Roest Crollius H."/>
            <person name="Montfort J."/>
            <person name="Robinson-Rechavi M."/>
            <person name="Bucao C."/>
            <person name="Bouchez O."/>
            <person name="Gislard M."/>
            <person name="Lluch J."/>
            <person name="Milhes M."/>
            <person name="Lampietro C."/>
            <person name="Lopez Roques C."/>
            <person name="Donnadieu C."/>
            <person name="Braasch I."/>
            <person name="Desvignes T."/>
            <person name="Postlethwait J."/>
            <person name="Bobe J."/>
            <person name="Guiguen Y."/>
        </authorList>
    </citation>
    <scope>NUCLEOTIDE SEQUENCE</scope>
    <source>
        <strain evidence="11">M-15738</strain>
        <tissue evidence="11">Blood</tissue>
    </source>
</reference>
<dbReference type="PROSITE" id="PS00383">
    <property type="entry name" value="TYR_PHOSPHATASE_1"/>
    <property type="match status" value="1"/>
</dbReference>
<dbReference type="EC" id="3.1.3.48" evidence="2"/>
<keyword evidence="6" id="KW-0904">Protein phosphatase</keyword>
<comment type="caution">
    <text evidence="11">The sequence shown here is derived from an EMBL/GenBank/DDBJ whole genome shotgun (WGS) entry which is preliminary data.</text>
</comment>
<evidence type="ECO:0000259" key="10">
    <source>
        <dbReference type="PROSITE" id="PS50056"/>
    </source>
</evidence>
<evidence type="ECO:0000256" key="7">
    <source>
        <dbReference type="ARBA" id="ARBA00034734"/>
    </source>
</evidence>
<dbReference type="Proteomes" id="UP000823561">
    <property type="component" value="Chromosome 4"/>
</dbReference>
<dbReference type="InterPro" id="IPR000242">
    <property type="entry name" value="PTP_cat"/>
</dbReference>
<feature type="domain" description="Tyrosine-protein phosphatase" evidence="9">
    <location>
        <begin position="22"/>
        <end position="287"/>
    </location>
</feature>
<keyword evidence="12" id="KW-1185">Reference proteome</keyword>
<dbReference type="SMART" id="SM00404">
    <property type="entry name" value="PTPc_motif"/>
    <property type="match status" value="1"/>
</dbReference>
<dbReference type="SUPFAM" id="SSF52799">
    <property type="entry name" value="(Phosphotyrosine protein) phosphatases II"/>
    <property type="match status" value="1"/>
</dbReference>
<keyword evidence="5" id="KW-0378">Hydrolase</keyword>
<organism evidence="11 12">
    <name type="scientific">Alosa alosa</name>
    <name type="common">allis shad</name>
    <dbReference type="NCBI Taxonomy" id="278164"/>
    <lineage>
        <taxon>Eukaryota</taxon>
        <taxon>Metazoa</taxon>
        <taxon>Chordata</taxon>
        <taxon>Craniata</taxon>
        <taxon>Vertebrata</taxon>
        <taxon>Euteleostomi</taxon>
        <taxon>Actinopterygii</taxon>
        <taxon>Neopterygii</taxon>
        <taxon>Teleostei</taxon>
        <taxon>Clupei</taxon>
        <taxon>Clupeiformes</taxon>
        <taxon>Clupeoidei</taxon>
        <taxon>Clupeidae</taxon>
        <taxon>Alosa</taxon>
    </lineage>
</organism>
<evidence type="ECO:0000259" key="9">
    <source>
        <dbReference type="PROSITE" id="PS50055"/>
    </source>
</evidence>
<proteinExistence type="inferred from homology"/>
<dbReference type="AlphaFoldDB" id="A0AAV6H7S3"/>
<evidence type="ECO:0000256" key="2">
    <source>
        <dbReference type="ARBA" id="ARBA00013064"/>
    </source>
</evidence>
<dbReference type="GO" id="GO:0004726">
    <property type="term" value="F:non-membrane spanning protein tyrosine phosphatase activity"/>
    <property type="evidence" value="ECO:0007669"/>
    <property type="project" value="InterPro"/>
</dbReference>
<sequence>MERHILKFIYEAKSRANVDSLITSEYNRVRQLSIKRKQELGLTAEEGRLQENVKKNRYKDILPYDQTRVPLCLFTNENESDYINASFIQGATANKSYIATQGPLSHTVVDFWRMIWQYDVRVIIMACKEVELGKKKCENYWAPISGTSVFGAFTVTNLEESGPDEEVIRRTFVVKYNQDSRFIYHFQYTTWPDHGIPQSSDGILHMLELAMKAQGKHKAPVLVHCSAGCGRTGVLCAVDYVHDLYQTKQIKEDFSLKDIILDIRDQRPSAVQTKEQYEFVFKTVVQMFEKTMCGTKPNYENLNEHRLSLYNDSEDLLKTVLRSSLSCGGVSAESLKLRAKPPQPSPRKMNDTYAVVNKSKQAPTTVTHHYDNAESGGLKGKPPSAAPAPATSELYSIVKPKGRPGTRSPTPLTVPIYDTAGVGKQRAGDAPAAPAKDHGDYEPVPGKCGPPSRETQMKMPGTKAKLESVPSQDDDYEYVSCPLKDSNRTADSFCTPGGLGFNCRIKKPKGPRDPPAEWSRAER</sequence>
<dbReference type="InterPro" id="IPR029021">
    <property type="entry name" value="Prot-tyrosine_phosphatase-like"/>
</dbReference>
<feature type="domain" description="Tyrosine specific protein phosphatases" evidence="10">
    <location>
        <begin position="201"/>
        <end position="278"/>
    </location>
</feature>
<dbReference type="PRINTS" id="PR00700">
    <property type="entry name" value="PRTYPHPHTASE"/>
</dbReference>
<feature type="region of interest" description="Disordered" evidence="8">
    <location>
        <begin position="503"/>
        <end position="523"/>
    </location>
</feature>
<dbReference type="PROSITE" id="PS50055">
    <property type="entry name" value="TYR_PHOSPHATASE_PTP"/>
    <property type="match status" value="1"/>
</dbReference>